<sequence length="137" mass="14336">MRNVITKLLIANRGEIASRIIRTAREMDIATVAVYSDADRNAPYVAQADESVHLPGTAPADTYLRGDLILAAAAHTNAEAIHPGYGFLSENADFARSCIEAGIVFVGPSPQAITAMGSKIAAKDMMRAGGVAVLPGI</sequence>
<keyword evidence="8" id="KW-1185">Reference proteome</keyword>
<evidence type="ECO:0000313" key="7">
    <source>
        <dbReference type="EMBL" id="ORB76821.1"/>
    </source>
</evidence>
<dbReference type="EC" id="6.3.4.14" evidence="1"/>
<evidence type="ECO:0000256" key="2">
    <source>
        <dbReference type="ARBA" id="ARBA00022598"/>
    </source>
</evidence>
<keyword evidence="5" id="KW-0092">Biotin</keyword>
<dbReference type="RefSeq" id="WP_420845766.1">
    <property type="nucleotide sequence ID" value="NZ_MVIL01000446.1"/>
</dbReference>
<evidence type="ECO:0000256" key="3">
    <source>
        <dbReference type="ARBA" id="ARBA00022741"/>
    </source>
</evidence>
<proteinExistence type="predicted"/>
<evidence type="ECO:0000256" key="5">
    <source>
        <dbReference type="ARBA" id="ARBA00023267"/>
    </source>
</evidence>
<dbReference type="EMBL" id="MVIL01000446">
    <property type="protein sequence ID" value="ORB76821.1"/>
    <property type="molecule type" value="Genomic_DNA"/>
</dbReference>
<comment type="caution">
    <text evidence="7">The sequence shown here is derived from an EMBL/GenBank/DDBJ whole genome shotgun (WGS) entry which is preliminary data.</text>
</comment>
<keyword evidence="3" id="KW-0547">Nucleotide-binding</keyword>
<keyword evidence="4" id="KW-0067">ATP-binding</keyword>
<dbReference type="Pfam" id="PF00289">
    <property type="entry name" value="Biotin_carb_N"/>
    <property type="match status" value="1"/>
</dbReference>
<keyword evidence="2" id="KW-0436">Ligase</keyword>
<dbReference type="PANTHER" id="PTHR18866">
    <property type="entry name" value="CARBOXYLASE:PYRUVATE/ACETYL-COA/PROPIONYL-COA CARBOXYLASE"/>
    <property type="match status" value="1"/>
</dbReference>
<evidence type="ECO:0000256" key="1">
    <source>
        <dbReference type="ARBA" id="ARBA00013263"/>
    </source>
</evidence>
<name>A0ABX3TDE1_9MYCO</name>
<dbReference type="InterPro" id="IPR050856">
    <property type="entry name" value="Biotin_carboxylase_complex"/>
</dbReference>
<dbReference type="InterPro" id="IPR016185">
    <property type="entry name" value="PreATP-grasp_dom_sf"/>
</dbReference>
<evidence type="ECO:0000313" key="8">
    <source>
        <dbReference type="Proteomes" id="UP000192847"/>
    </source>
</evidence>
<gene>
    <name evidence="7" type="ORF">BST46_27955</name>
</gene>
<dbReference type="Gene3D" id="3.30.470.20">
    <property type="entry name" value="ATP-grasp fold, B domain"/>
    <property type="match status" value="1"/>
</dbReference>
<dbReference type="Proteomes" id="UP000192847">
    <property type="component" value="Unassembled WGS sequence"/>
</dbReference>
<organism evidence="7 8">
    <name type="scientific">Mycobacterium timonense</name>
    <dbReference type="NCBI Taxonomy" id="701043"/>
    <lineage>
        <taxon>Bacteria</taxon>
        <taxon>Bacillati</taxon>
        <taxon>Actinomycetota</taxon>
        <taxon>Actinomycetes</taxon>
        <taxon>Mycobacteriales</taxon>
        <taxon>Mycobacteriaceae</taxon>
        <taxon>Mycobacterium</taxon>
        <taxon>Mycobacterium avium complex (MAC)</taxon>
    </lineage>
</organism>
<dbReference type="InterPro" id="IPR011764">
    <property type="entry name" value="Biotin_carboxylation_dom"/>
</dbReference>
<evidence type="ECO:0000256" key="4">
    <source>
        <dbReference type="ARBA" id="ARBA00022840"/>
    </source>
</evidence>
<dbReference type="SUPFAM" id="SSF52440">
    <property type="entry name" value="PreATP-grasp domain"/>
    <property type="match status" value="1"/>
</dbReference>
<accession>A0ABX3TDE1</accession>
<protein>
    <recommendedName>
        <fullName evidence="1">biotin carboxylase</fullName>
        <ecNumber evidence="1">6.3.4.14</ecNumber>
    </recommendedName>
</protein>
<dbReference type="PROSITE" id="PS50979">
    <property type="entry name" value="BC"/>
    <property type="match status" value="1"/>
</dbReference>
<feature type="domain" description="Biotin carboxylation" evidence="6">
    <location>
        <begin position="4"/>
        <end position="137"/>
    </location>
</feature>
<dbReference type="InterPro" id="IPR005481">
    <property type="entry name" value="BC-like_N"/>
</dbReference>
<evidence type="ECO:0000259" key="6">
    <source>
        <dbReference type="PROSITE" id="PS50979"/>
    </source>
</evidence>
<dbReference type="PANTHER" id="PTHR18866:SF33">
    <property type="entry name" value="METHYLCROTONOYL-COA CARBOXYLASE SUBUNIT ALPHA, MITOCHONDRIAL-RELATED"/>
    <property type="match status" value="1"/>
</dbReference>
<feature type="non-terminal residue" evidence="7">
    <location>
        <position position="137"/>
    </location>
</feature>
<reference evidence="7 8" key="1">
    <citation type="submission" date="2017-02" db="EMBL/GenBank/DDBJ databases">
        <title>The new phylogeny of genus Mycobacterium.</title>
        <authorList>
            <person name="Tortoli E."/>
            <person name="Trovato A."/>
            <person name="Cirillo D.M."/>
        </authorList>
    </citation>
    <scope>NUCLEOTIDE SEQUENCE [LARGE SCALE GENOMIC DNA]</scope>
    <source>
        <strain evidence="7 8">CCUG 56329</strain>
    </source>
</reference>